<name>A0ACC1S9E2_9APHY</name>
<sequence length="381" mass="42747">MMKNKTHSIKTVLQAAVVLVERPRLRSARYISAIVLVIAFTGALSHLYGRLLSLVVCNMPVLGLICTTTPFDIASVHPNQQETSLLSFPEFLAMQTSQFDTLLNDSIGVSMISLEIKKAEMAMRDMTSLVRHSNIDGRDTLVKFLEEFAGDARQASQELLVFTVKVLRTVESVLAAYEWAYRAIRTSTLQSDSRWAKITPWFWQTHSDEVASRVFAQVLACLCNDLEKLVLDAQTSLHTLDHLSASLSVIHDMIVREGVSTTSARSALLSEFWTKLGGNRERLRHLDGTFTVLSSLARFRMNATIHIENALFTLHWLVADVEGLRTDSALPTVLNKLPLDVQMDYLRIAIQRLWDGRSRAINQHRKAGSIDASHLMPFIDA</sequence>
<dbReference type="Proteomes" id="UP001148662">
    <property type="component" value="Unassembled WGS sequence"/>
</dbReference>
<organism evidence="1 2">
    <name type="scientific">Phlebia brevispora</name>
    <dbReference type="NCBI Taxonomy" id="194682"/>
    <lineage>
        <taxon>Eukaryota</taxon>
        <taxon>Fungi</taxon>
        <taxon>Dikarya</taxon>
        <taxon>Basidiomycota</taxon>
        <taxon>Agaricomycotina</taxon>
        <taxon>Agaricomycetes</taxon>
        <taxon>Polyporales</taxon>
        <taxon>Meruliaceae</taxon>
        <taxon>Phlebia</taxon>
    </lineage>
</organism>
<protein>
    <submittedName>
        <fullName evidence="1">Uncharacterized protein</fullName>
    </submittedName>
</protein>
<proteinExistence type="predicted"/>
<gene>
    <name evidence="1" type="ORF">NM688_g7118</name>
</gene>
<evidence type="ECO:0000313" key="1">
    <source>
        <dbReference type="EMBL" id="KAJ3534549.1"/>
    </source>
</evidence>
<keyword evidence="2" id="KW-1185">Reference proteome</keyword>
<reference evidence="1" key="1">
    <citation type="submission" date="2022-07" db="EMBL/GenBank/DDBJ databases">
        <title>Genome Sequence of Phlebia brevispora.</title>
        <authorList>
            <person name="Buettner E."/>
        </authorList>
    </citation>
    <scope>NUCLEOTIDE SEQUENCE</scope>
    <source>
        <strain evidence="1">MPL23</strain>
    </source>
</reference>
<evidence type="ECO:0000313" key="2">
    <source>
        <dbReference type="Proteomes" id="UP001148662"/>
    </source>
</evidence>
<accession>A0ACC1S9E2</accession>
<dbReference type="EMBL" id="JANHOG010001599">
    <property type="protein sequence ID" value="KAJ3534549.1"/>
    <property type="molecule type" value="Genomic_DNA"/>
</dbReference>
<comment type="caution">
    <text evidence="1">The sequence shown here is derived from an EMBL/GenBank/DDBJ whole genome shotgun (WGS) entry which is preliminary data.</text>
</comment>